<dbReference type="PIRSF" id="PIRSF001438">
    <property type="entry name" value="4pyrrol_synth_OHMeBilane_synth"/>
    <property type="match status" value="1"/>
</dbReference>
<comment type="cofactor">
    <cofactor evidence="1">
        <name>dipyrromethane</name>
        <dbReference type="ChEBI" id="CHEBI:60342"/>
    </cofactor>
</comment>
<dbReference type="PRINTS" id="PR00151">
    <property type="entry name" value="PORPHBDMNASE"/>
</dbReference>
<dbReference type="GO" id="GO:0005737">
    <property type="term" value="C:cytoplasm"/>
    <property type="evidence" value="ECO:0007669"/>
    <property type="project" value="UniProtKB-UniRule"/>
</dbReference>
<dbReference type="Gene3D" id="3.30.160.40">
    <property type="entry name" value="Porphobilinogen deaminase, C-terminal domain"/>
    <property type="match status" value="1"/>
</dbReference>
<dbReference type="GO" id="GO:0006783">
    <property type="term" value="P:heme biosynthetic process"/>
    <property type="evidence" value="ECO:0007669"/>
    <property type="project" value="TreeGrafter"/>
</dbReference>
<comment type="catalytic activity">
    <reaction evidence="7">
        <text>4 porphobilinogen + H2O = hydroxymethylbilane + 4 NH4(+)</text>
        <dbReference type="Rhea" id="RHEA:13185"/>
        <dbReference type="ChEBI" id="CHEBI:15377"/>
        <dbReference type="ChEBI" id="CHEBI:28938"/>
        <dbReference type="ChEBI" id="CHEBI:57845"/>
        <dbReference type="ChEBI" id="CHEBI:58126"/>
        <dbReference type="EC" id="2.5.1.61"/>
    </reaction>
</comment>
<dbReference type="PANTHER" id="PTHR11557:SF0">
    <property type="entry name" value="PORPHOBILINOGEN DEAMINASE"/>
    <property type="match status" value="1"/>
</dbReference>
<dbReference type="InterPro" id="IPR000860">
    <property type="entry name" value="HemC"/>
</dbReference>
<feature type="domain" description="Porphobilinogen deaminase C-terminal" evidence="10">
    <location>
        <begin position="259"/>
        <end position="294"/>
    </location>
</feature>
<dbReference type="EC" id="2.5.1.61" evidence="8"/>
<evidence type="ECO:0000256" key="3">
    <source>
        <dbReference type="ARBA" id="ARBA00004735"/>
    </source>
</evidence>
<gene>
    <name evidence="11" type="primary">hemC</name>
    <name evidence="11" type="ORF">FYJ39_17180</name>
</gene>
<dbReference type="Pfam" id="PF03900">
    <property type="entry name" value="Porphobil_deamC"/>
    <property type="match status" value="1"/>
</dbReference>
<evidence type="ECO:0000256" key="7">
    <source>
        <dbReference type="ARBA" id="ARBA00048169"/>
    </source>
</evidence>
<dbReference type="CDD" id="cd13647">
    <property type="entry name" value="PBP2_PBGD_2"/>
    <property type="match status" value="1"/>
</dbReference>
<accession>A0A7X2NPN2</accession>
<keyword evidence="5 11" id="KW-0808">Transferase</keyword>
<comment type="similarity">
    <text evidence="4">Belongs to the HMBS family.</text>
</comment>
<dbReference type="Proteomes" id="UP000429958">
    <property type="component" value="Unassembled WGS sequence"/>
</dbReference>
<dbReference type="AlphaFoldDB" id="A0A7X2NPN2"/>
<evidence type="ECO:0000256" key="1">
    <source>
        <dbReference type="ARBA" id="ARBA00001916"/>
    </source>
</evidence>
<evidence type="ECO:0000313" key="11">
    <source>
        <dbReference type="EMBL" id="MSS38218.1"/>
    </source>
</evidence>
<evidence type="ECO:0000256" key="4">
    <source>
        <dbReference type="ARBA" id="ARBA00005638"/>
    </source>
</evidence>
<dbReference type="InterPro" id="IPR022417">
    <property type="entry name" value="Porphobilin_deaminase_N"/>
</dbReference>
<evidence type="ECO:0000256" key="6">
    <source>
        <dbReference type="ARBA" id="ARBA00023244"/>
    </source>
</evidence>
<reference evidence="11 12" key="1">
    <citation type="submission" date="2019-08" db="EMBL/GenBank/DDBJ databases">
        <title>In-depth cultivation of the pig gut microbiome towards novel bacterial diversity and tailored functional studies.</title>
        <authorList>
            <person name="Wylensek D."/>
            <person name="Hitch T.C.A."/>
            <person name="Clavel T."/>
        </authorList>
    </citation>
    <scope>NUCLEOTIDE SEQUENCE [LARGE SCALE GENOMIC DNA]</scope>
    <source>
        <strain evidence="11 12">WCA-389-WT-23D1</strain>
    </source>
</reference>
<evidence type="ECO:0000313" key="12">
    <source>
        <dbReference type="Proteomes" id="UP000429958"/>
    </source>
</evidence>
<dbReference type="NCBIfam" id="TIGR00212">
    <property type="entry name" value="hemC"/>
    <property type="match status" value="1"/>
</dbReference>
<dbReference type="PANTHER" id="PTHR11557">
    <property type="entry name" value="PORPHOBILINOGEN DEAMINASE"/>
    <property type="match status" value="1"/>
</dbReference>
<evidence type="ECO:0000256" key="8">
    <source>
        <dbReference type="NCBIfam" id="TIGR00212"/>
    </source>
</evidence>
<dbReference type="RefSeq" id="WP_154473658.1">
    <property type="nucleotide sequence ID" value="NZ_VUMD01000020.1"/>
</dbReference>
<dbReference type="InterPro" id="IPR022418">
    <property type="entry name" value="Porphobilinogen_deaminase_C"/>
</dbReference>
<comment type="pathway">
    <text evidence="3">Porphyrin-containing compound metabolism; protoporphyrin-IX biosynthesis; coproporphyrinogen-III from 5-aminolevulinate: step 2/4.</text>
</comment>
<proteinExistence type="inferred from homology"/>
<dbReference type="FunFam" id="3.40.190.10:FF:000004">
    <property type="entry name" value="Porphobilinogen deaminase"/>
    <property type="match status" value="1"/>
</dbReference>
<dbReference type="GO" id="GO:0004418">
    <property type="term" value="F:hydroxymethylbilane synthase activity"/>
    <property type="evidence" value="ECO:0007669"/>
    <property type="project" value="UniProtKB-UniRule"/>
</dbReference>
<evidence type="ECO:0000259" key="10">
    <source>
        <dbReference type="Pfam" id="PF03900"/>
    </source>
</evidence>
<keyword evidence="6" id="KW-0627">Porphyrin biosynthesis</keyword>
<evidence type="ECO:0000256" key="2">
    <source>
        <dbReference type="ARBA" id="ARBA00002869"/>
    </source>
</evidence>
<dbReference type="EMBL" id="VUMD01000020">
    <property type="protein sequence ID" value="MSS38218.1"/>
    <property type="molecule type" value="Genomic_DNA"/>
</dbReference>
<comment type="caution">
    <text evidence="11">The sequence shown here is derived from an EMBL/GenBank/DDBJ whole genome shotgun (WGS) entry which is preliminary data.</text>
</comment>
<dbReference type="Gene3D" id="3.40.190.10">
    <property type="entry name" value="Periplasmic binding protein-like II"/>
    <property type="match status" value="2"/>
</dbReference>
<organism evidence="11 12">
    <name type="scientific">Clostridium porci</name>
    <dbReference type="NCBI Taxonomy" id="2605778"/>
    <lineage>
        <taxon>Bacteria</taxon>
        <taxon>Bacillati</taxon>
        <taxon>Bacillota</taxon>
        <taxon>Clostridia</taxon>
        <taxon>Eubacteriales</taxon>
        <taxon>Clostridiaceae</taxon>
        <taxon>Clostridium</taxon>
    </lineage>
</organism>
<dbReference type="InterPro" id="IPR036803">
    <property type="entry name" value="Porphobilinogen_deaminase_C_sf"/>
</dbReference>
<protein>
    <recommendedName>
        <fullName evidence="8">Hydroxymethylbilane synthase</fullName>
        <ecNumber evidence="8">2.5.1.61</ecNumber>
    </recommendedName>
</protein>
<keyword evidence="12" id="KW-1185">Reference proteome</keyword>
<name>A0A7X2NPN2_9CLOT</name>
<feature type="domain" description="Porphobilinogen deaminase N-terminal" evidence="9">
    <location>
        <begin position="5"/>
        <end position="244"/>
    </location>
</feature>
<comment type="function">
    <text evidence="2">Tetrapolymerization of the monopyrrole PBG into the hydroxymethylbilane pre-uroporphyrinogen in several discrete steps.</text>
</comment>
<sequence>MSKIIRIGTRKSALALIQTELIAEALGRAWPDIEIEIVTKDTQGDKILDKPLQEFGGKGVFVSELEQAILDGTIDLAVHSAKDMPMELAPGLALVAVSEREDPRDVLVTLKERNKMGRKHTEGGYISAADSRQQTAFSCQKFVIGTSSPRRQLLASLWTIPSGLWPKKALIRCETLRGNVPTRLRKLKEGKYDGIILAAAGLKRLGLLEAKEENPYEFHFLQPEVFIPAGGQGIMVVEGLAGSEAAALCASVDSREGRICLTLERRVLELLEAGCHEPIGVYSQICQGKARLWGISSRKGCIRRVCLESGLTPRELELLAQEAAGKLSL</sequence>
<dbReference type="SUPFAM" id="SSF54782">
    <property type="entry name" value="Porphobilinogen deaminase (hydroxymethylbilane synthase), C-terminal domain"/>
    <property type="match status" value="1"/>
</dbReference>
<evidence type="ECO:0000256" key="5">
    <source>
        <dbReference type="ARBA" id="ARBA00022679"/>
    </source>
</evidence>
<dbReference type="SUPFAM" id="SSF53850">
    <property type="entry name" value="Periplasmic binding protein-like II"/>
    <property type="match status" value="1"/>
</dbReference>
<dbReference type="Pfam" id="PF01379">
    <property type="entry name" value="Porphobil_deam"/>
    <property type="match status" value="1"/>
</dbReference>
<evidence type="ECO:0000259" key="9">
    <source>
        <dbReference type="Pfam" id="PF01379"/>
    </source>
</evidence>